<reference evidence="2 3" key="1">
    <citation type="submission" date="2020-02" db="EMBL/GenBank/DDBJ databases">
        <authorList>
            <person name="Ferguson B K."/>
        </authorList>
    </citation>
    <scope>NUCLEOTIDE SEQUENCE [LARGE SCALE GENOMIC DNA]</scope>
</reference>
<keyword evidence="3" id="KW-1185">Reference proteome</keyword>
<dbReference type="AlphaFoldDB" id="A0A6H5HAC2"/>
<protein>
    <submittedName>
        <fullName evidence="2">Uncharacterized protein</fullName>
    </submittedName>
</protein>
<name>A0A6H5HAC2_9HEMI</name>
<proteinExistence type="predicted"/>
<accession>A0A6H5HAC2</accession>
<feature type="region of interest" description="Disordered" evidence="1">
    <location>
        <begin position="157"/>
        <end position="199"/>
    </location>
</feature>
<evidence type="ECO:0000313" key="3">
    <source>
        <dbReference type="Proteomes" id="UP000479000"/>
    </source>
</evidence>
<evidence type="ECO:0000256" key="1">
    <source>
        <dbReference type="SAM" id="MobiDB-lite"/>
    </source>
</evidence>
<dbReference type="EMBL" id="CADCXU010023003">
    <property type="protein sequence ID" value="CAB0010351.1"/>
    <property type="molecule type" value="Genomic_DNA"/>
</dbReference>
<organism evidence="2 3">
    <name type="scientific">Nesidiocoris tenuis</name>
    <dbReference type="NCBI Taxonomy" id="355587"/>
    <lineage>
        <taxon>Eukaryota</taxon>
        <taxon>Metazoa</taxon>
        <taxon>Ecdysozoa</taxon>
        <taxon>Arthropoda</taxon>
        <taxon>Hexapoda</taxon>
        <taxon>Insecta</taxon>
        <taxon>Pterygota</taxon>
        <taxon>Neoptera</taxon>
        <taxon>Paraneoptera</taxon>
        <taxon>Hemiptera</taxon>
        <taxon>Heteroptera</taxon>
        <taxon>Panheteroptera</taxon>
        <taxon>Cimicomorpha</taxon>
        <taxon>Miridae</taxon>
        <taxon>Dicyphina</taxon>
        <taxon>Nesidiocoris</taxon>
    </lineage>
</organism>
<evidence type="ECO:0000313" key="2">
    <source>
        <dbReference type="EMBL" id="CAB0010351.1"/>
    </source>
</evidence>
<dbReference type="Proteomes" id="UP000479000">
    <property type="component" value="Unassembled WGS sequence"/>
</dbReference>
<sequence>MLFCFANFRHDEALYMEMARYPLQYHTAAAAGMYPLLPPPLLLGPSAIHERMKMLFFGLRQALRNGRFRFSELELNKLLRCTNLPKLQKVEEPVKDEGESRVDLPLPSVAPGLPIEPLDGKNDFFATLGLSVIPSRTKVRGEYTFFPLLEGRFSPWGRQSTPRAASDAWGGGLLEAGSKSQNSPTDHKQQQQGIYRVLT</sequence>
<gene>
    <name evidence="2" type="ORF">NTEN_LOCUS15396</name>
</gene>